<feature type="chain" id="PRO_5002794103" description="DUF2145 domain-containing protein" evidence="1">
    <location>
        <begin position="21"/>
        <end position="275"/>
    </location>
</feature>
<dbReference type="RefSeq" id="WP_012486579.1">
    <property type="nucleotide sequence ID" value="NC_010995.1"/>
</dbReference>
<dbReference type="eggNOG" id="COG4727">
    <property type="taxonomic scope" value="Bacteria"/>
</dbReference>
<keyword evidence="3" id="KW-1185">Reference proteome</keyword>
<proteinExistence type="predicted"/>
<dbReference type="EMBL" id="CP000934">
    <property type="protein sequence ID" value="ACE85157.1"/>
    <property type="molecule type" value="Genomic_DNA"/>
</dbReference>
<dbReference type="Pfam" id="PF09916">
    <property type="entry name" value="DUF2145"/>
    <property type="match status" value="1"/>
</dbReference>
<evidence type="ECO:0000313" key="3">
    <source>
        <dbReference type="Proteomes" id="UP000001036"/>
    </source>
</evidence>
<dbReference type="OrthoDB" id="8893883at2"/>
<organism evidence="2 3">
    <name type="scientific">Cellvibrio japonicus (strain Ueda107)</name>
    <name type="common">Pseudomonas fluorescens subsp. cellulosa</name>
    <dbReference type="NCBI Taxonomy" id="498211"/>
    <lineage>
        <taxon>Bacteria</taxon>
        <taxon>Pseudomonadati</taxon>
        <taxon>Pseudomonadota</taxon>
        <taxon>Gammaproteobacteria</taxon>
        <taxon>Cellvibrionales</taxon>
        <taxon>Cellvibrionaceae</taxon>
        <taxon>Cellvibrio</taxon>
    </lineage>
</organism>
<dbReference type="AlphaFoldDB" id="B3PLA7"/>
<reference evidence="2 3" key="1">
    <citation type="journal article" date="2008" name="J. Bacteriol.">
        <title>Insights into plant cell wall degradation from the genome sequence of the soil bacterium Cellvibrio japonicus.</title>
        <authorList>
            <person name="Deboy R.T."/>
            <person name="Mongodin E.F."/>
            <person name="Fouts D.E."/>
            <person name="Tailford L.E."/>
            <person name="Khouri H."/>
            <person name="Emerson J.B."/>
            <person name="Mohamoud Y."/>
            <person name="Watkins K."/>
            <person name="Henrissat B."/>
            <person name="Gilbert H.J."/>
            <person name="Nelson K.E."/>
        </authorList>
    </citation>
    <scope>NUCLEOTIDE SEQUENCE [LARGE SCALE GENOMIC DNA]</scope>
    <source>
        <strain evidence="2 3">Ueda107</strain>
    </source>
</reference>
<gene>
    <name evidence="2" type="ordered locus">CJA_0931</name>
</gene>
<dbReference type="Proteomes" id="UP000001036">
    <property type="component" value="Chromosome"/>
</dbReference>
<dbReference type="HOGENOM" id="CLU_1041573_0_0_6"/>
<keyword evidence="1" id="KW-0732">Signal</keyword>
<dbReference type="KEGG" id="cja:CJA_0931"/>
<dbReference type="STRING" id="498211.CJA_0931"/>
<feature type="signal peptide" evidence="1">
    <location>
        <begin position="1"/>
        <end position="20"/>
    </location>
</feature>
<evidence type="ECO:0000313" key="2">
    <source>
        <dbReference type="EMBL" id="ACE85157.1"/>
    </source>
</evidence>
<evidence type="ECO:0008006" key="4">
    <source>
        <dbReference type="Google" id="ProtNLM"/>
    </source>
</evidence>
<dbReference type="InterPro" id="IPR014547">
    <property type="entry name" value="UCP028477"/>
</dbReference>
<evidence type="ECO:0000256" key="1">
    <source>
        <dbReference type="SAM" id="SignalP"/>
    </source>
</evidence>
<name>B3PLA7_CELJU</name>
<accession>B3PLA7</accession>
<protein>
    <recommendedName>
        <fullName evidence="4">DUF2145 domain-containing protein</fullName>
    </recommendedName>
</protein>
<sequence length="275" mass="30267">MKNLLPLIGLLCLLSNPSVAGSTAKTSPQFATEEITLFAKSVEKYAAAKGARAFIIGRMGRPAEELPEGIEFTHTAVAIYSSITLSSGDVVKGYAIHNLYQQEQQIDRSELVTDYPVDFFWSAYALRAGIIIPSPGLQQRLINAYANGVHQQVHRPAYSVIANPFNEEYQNCTEHTLDVINAAIYDTTDYAQLKANTQAHFKAQRIHISGVKLALGSALMKDVTTRDHKGKVLTATFGSIGAYLAQNHLLREAIILEQDGSQNPLRDVQPWLAQR</sequence>